<dbReference type="WBParaSite" id="nRc.2.0.1.t00449-RA">
    <property type="protein sequence ID" value="nRc.2.0.1.t00449-RA"/>
    <property type="gene ID" value="nRc.2.0.1.g00449"/>
</dbReference>
<proteinExistence type="predicted"/>
<sequence length="98" mass="11537">MTLSLISPYQLPYGRLTWTLHPGQRVGEIKLHHTLSVENHWYWQYPKGPFILQASESTYAIMRVSAYANEIIKKCARKSASQMLSLEQREHLEQKREH</sequence>
<reference evidence="2" key="1">
    <citation type="submission" date="2022-11" db="UniProtKB">
        <authorList>
            <consortium name="WormBaseParasite"/>
        </authorList>
    </citation>
    <scope>IDENTIFICATION</scope>
</reference>
<evidence type="ECO:0000313" key="2">
    <source>
        <dbReference type="WBParaSite" id="nRc.2.0.1.t00449-RA"/>
    </source>
</evidence>
<dbReference type="Proteomes" id="UP000887565">
    <property type="component" value="Unplaced"/>
</dbReference>
<organism evidence="1 2">
    <name type="scientific">Romanomermis culicivorax</name>
    <name type="common">Nematode worm</name>
    <dbReference type="NCBI Taxonomy" id="13658"/>
    <lineage>
        <taxon>Eukaryota</taxon>
        <taxon>Metazoa</taxon>
        <taxon>Ecdysozoa</taxon>
        <taxon>Nematoda</taxon>
        <taxon>Enoplea</taxon>
        <taxon>Dorylaimia</taxon>
        <taxon>Mermithida</taxon>
        <taxon>Mermithoidea</taxon>
        <taxon>Mermithidae</taxon>
        <taxon>Romanomermis</taxon>
    </lineage>
</organism>
<evidence type="ECO:0000313" key="1">
    <source>
        <dbReference type="Proteomes" id="UP000887565"/>
    </source>
</evidence>
<keyword evidence="1" id="KW-1185">Reference proteome</keyword>
<accession>A0A915HGB5</accession>
<name>A0A915HGB5_ROMCU</name>
<dbReference type="AlphaFoldDB" id="A0A915HGB5"/>
<protein>
    <submittedName>
        <fullName evidence="2">Uncharacterized protein</fullName>
    </submittedName>
</protein>